<dbReference type="STRING" id="441119.SAMN04488047_10235"/>
<evidence type="ECO:0000313" key="5">
    <source>
        <dbReference type="Proteomes" id="UP000199356"/>
    </source>
</evidence>
<dbReference type="GO" id="GO:0005737">
    <property type="term" value="C:cytoplasm"/>
    <property type="evidence" value="ECO:0007669"/>
    <property type="project" value="TreeGrafter"/>
</dbReference>
<dbReference type="PANTHER" id="PTHR11579:SF18">
    <property type="entry name" value="PROTEIN-L-ISOASPARTATE O-METHYLTRANSFERASE"/>
    <property type="match status" value="1"/>
</dbReference>
<gene>
    <name evidence="4" type="ORF">SAMN04488047_10235</name>
</gene>
<evidence type="ECO:0000256" key="3">
    <source>
        <dbReference type="ARBA" id="ARBA00030757"/>
    </source>
</evidence>
<reference evidence="4 5" key="1">
    <citation type="submission" date="2016-10" db="EMBL/GenBank/DDBJ databases">
        <authorList>
            <person name="de Groot N.N."/>
        </authorList>
    </citation>
    <scope>NUCLEOTIDE SEQUENCE [LARGE SCALE GENOMIC DNA]</scope>
    <source>
        <strain evidence="4 5">DSM 19547</strain>
    </source>
</reference>
<dbReference type="EMBL" id="FOXA01000002">
    <property type="protein sequence ID" value="SFP03283.1"/>
    <property type="molecule type" value="Genomic_DNA"/>
</dbReference>
<dbReference type="CDD" id="cd02440">
    <property type="entry name" value="AdoMet_MTases"/>
    <property type="match status" value="1"/>
</dbReference>
<evidence type="ECO:0000313" key="4">
    <source>
        <dbReference type="EMBL" id="SFP03283.1"/>
    </source>
</evidence>
<keyword evidence="4" id="KW-0489">Methyltransferase</keyword>
<name>A0A1I5M1G1_9RHOB</name>
<dbReference type="Gene3D" id="3.40.50.150">
    <property type="entry name" value="Vaccinia Virus protein VP39"/>
    <property type="match status" value="1"/>
</dbReference>
<comment type="similarity">
    <text evidence="1">Belongs to the methyltransferase superfamily. L-isoaspartyl/D-aspartyl protein methyltransferase family.</text>
</comment>
<dbReference type="Proteomes" id="UP000199356">
    <property type="component" value="Unassembled WGS sequence"/>
</dbReference>
<dbReference type="InterPro" id="IPR029063">
    <property type="entry name" value="SAM-dependent_MTases_sf"/>
</dbReference>
<dbReference type="RefSeq" id="WP_093417933.1">
    <property type="nucleotide sequence ID" value="NZ_FOXA01000002.1"/>
</dbReference>
<protein>
    <recommendedName>
        <fullName evidence="2">Protein-L-isoaspartate O-methyltransferase</fullName>
    </recommendedName>
    <alternativeName>
        <fullName evidence="3">Protein L-isoaspartyl methyltransferase</fullName>
    </alternativeName>
</protein>
<proteinExistence type="inferred from homology"/>
<sequence length="217" mass="23263">MTDYARRRTMMVDTQVRPADVTKFPIIEAMLSVPREDFVPDSMREAAYIGENLDIGPGRAILEPRTLAKMLDAVAVQPDELALNIGAAYGYSAAVLSQLAEAVVAVEEDPEMSREAESALAEYGADNVAVVEAPLTEGAPKHGPYDVIVIEGAVEDLPQALTDQLADGGRIVALFMEGALGVCRVGYKVDGALSWRFEFNAGAPVLPGFAKETAFQF</sequence>
<dbReference type="InterPro" id="IPR000682">
    <property type="entry name" value="PCMT"/>
</dbReference>
<dbReference type="GO" id="GO:0032259">
    <property type="term" value="P:methylation"/>
    <property type="evidence" value="ECO:0007669"/>
    <property type="project" value="UniProtKB-KW"/>
</dbReference>
<dbReference type="PANTHER" id="PTHR11579">
    <property type="entry name" value="PROTEIN-L-ISOASPARTATE O-METHYLTRANSFERASE"/>
    <property type="match status" value="1"/>
</dbReference>
<keyword evidence="5" id="KW-1185">Reference proteome</keyword>
<evidence type="ECO:0000256" key="2">
    <source>
        <dbReference type="ARBA" id="ARBA00013346"/>
    </source>
</evidence>
<organism evidence="4 5">
    <name type="scientific">Tranquillimonas alkanivorans</name>
    <dbReference type="NCBI Taxonomy" id="441119"/>
    <lineage>
        <taxon>Bacteria</taxon>
        <taxon>Pseudomonadati</taxon>
        <taxon>Pseudomonadota</taxon>
        <taxon>Alphaproteobacteria</taxon>
        <taxon>Rhodobacterales</taxon>
        <taxon>Roseobacteraceae</taxon>
        <taxon>Tranquillimonas</taxon>
    </lineage>
</organism>
<dbReference type="AlphaFoldDB" id="A0A1I5M1G1"/>
<dbReference type="OrthoDB" id="9798496at2"/>
<dbReference type="GO" id="GO:0004719">
    <property type="term" value="F:protein-L-isoaspartate (D-aspartate) O-methyltransferase activity"/>
    <property type="evidence" value="ECO:0007669"/>
    <property type="project" value="InterPro"/>
</dbReference>
<dbReference type="Pfam" id="PF01135">
    <property type="entry name" value="PCMT"/>
    <property type="match status" value="1"/>
</dbReference>
<keyword evidence="4" id="KW-0808">Transferase</keyword>
<evidence type="ECO:0000256" key="1">
    <source>
        <dbReference type="ARBA" id="ARBA00005369"/>
    </source>
</evidence>
<dbReference type="SUPFAM" id="SSF53335">
    <property type="entry name" value="S-adenosyl-L-methionine-dependent methyltransferases"/>
    <property type="match status" value="1"/>
</dbReference>
<accession>A0A1I5M1G1</accession>